<evidence type="ECO:0000259" key="2">
    <source>
        <dbReference type="SMART" id="SM00903"/>
    </source>
</evidence>
<keyword evidence="1" id="KW-0560">Oxidoreductase</keyword>
<keyword evidence="4" id="KW-1185">Reference proteome</keyword>
<gene>
    <name evidence="3" type="ORF">GCM10022377_15330</name>
</gene>
<reference evidence="4" key="1">
    <citation type="journal article" date="2019" name="Int. J. Syst. Evol. Microbiol.">
        <title>The Global Catalogue of Microorganisms (GCM) 10K type strain sequencing project: providing services to taxonomists for standard genome sequencing and annotation.</title>
        <authorList>
            <consortium name="The Broad Institute Genomics Platform"/>
            <consortium name="The Broad Institute Genome Sequencing Center for Infectious Disease"/>
            <person name="Wu L."/>
            <person name="Ma J."/>
        </authorList>
    </citation>
    <scope>NUCLEOTIDE SEQUENCE [LARGE SCALE GENOMIC DNA]</scope>
    <source>
        <strain evidence="4">JCM 16961</strain>
    </source>
</reference>
<name>A0ABP7DFS3_9MICC</name>
<evidence type="ECO:0000313" key="3">
    <source>
        <dbReference type="EMBL" id="GAA3702639.1"/>
    </source>
</evidence>
<dbReference type="Gene3D" id="2.30.110.10">
    <property type="entry name" value="Electron Transport, Fmn-binding Protein, Chain A"/>
    <property type="match status" value="1"/>
</dbReference>
<accession>A0ABP7DFS3</accession>
<sequence length="177" mass="18466">MTITHQETAAQHAATGELFRRAFRSHPAGIAIVTAMAPEGDDGAAAGPVGITASSVASVAVDPAVLSFSVSGGRSAQRLLEAEHVVVHLMAAEQLDAVRAFSTPGAERFAQGTWYRAADGDPVLVDAPWALRCRLLERLPIGGSVLVAAEVVEVLEGPGEGTPLIYRDRSFHTATSL</sequence>
<dbReference type="InterPro" id="IPR012349">
    <property type="entry name" value="Split_barrel_FMN-bd"/>
</dbReference>
<dbReference type="SUPFAM" id="SSF50475">
    <property type="entry name" value="FMN-binding split barrel"/>
    <property type="match status" value="1"/>
</dbReference>
<evidence type="ECO:0000313" key="4">
    <source>
        <dbReference type="Proteomes" id="UP001501536"/>
    </source>
</evidence>
<dbReference type="PANTHER" id="PTHR30466:SF1">
    <property type="entry name" value="FMN REDUCTASE (NADH) RUTF"/>
    <property type="match status" value="1"/>
</dbReference>
<dbReference type="Proteomes" id="UP001501536">
    <property type="component" value="Unassembled WGS sequence"/>
</dbReference>
<comment type="caution">
    <text evidence="3">The sequence shown here is derived from an EMBL/GenBank/DDBJ whole genome shotgun (WGS) entry which is preliminary data.</text>
</comment>
<organism evidence="3 4">
    <name type="scientific">Zhihengliuella alba</name>
    <dbReference type="NCBI Taxonomy" id="547018"/>
    <lineage>
        <taxon>Bacteria</taxon>
        <taxon>Bacillati</taxon>
        <taxon>Actinomycetota</taxon>
        <taxon>Actinomycetes</taxon>
        <taxon>Micrococcales</taxon>
        <taxon>Micrococcaceae</taxon>
        <taxon>Zhihengliuella</taxon>
    </lineage>
</organism>
<protein>
    <submittedName>
        <fullName evidence="3">Flavin reductase family protein</fullName>
    </submittedName>
</protein>
<proteinExistence type="predicted"/>
<dbReference type="InterPro" id="IPR002563">
    <property type="entry name" value="Flavin_Rdtase-like_dom"/>
</dbReference>
<dbReference type="Pfam" id="PF01613">
    <property type="entry name" value="Flavin_Reduct"/>
    <property type="match status" value="1"/>
</dbReference>
<dbReference type="PANTHER" id="PTHR30466">
    <property type="entry name" value="FLAVIN REDUCTASE"/>
    <property type="match status" value="1"/>
</dbReference>
<dbReference type="EMBL" id="BAABCJ010000002">
    <property type="protein sequence ID" value="GAA3702639.1"/>
    <property type="molecule type" value="Genomic_DNA"/>
</dbReference>
<feature type="domain" description="Flavin reductase like" evidence="2">
    <location>
        <begin position="23"/>
        <end position="173"/>
    </location>
</feature>
<evidence type="ECO:0000256" key="1">
    <source>
        <dbReference type="ARBA" id="ARBA00023002"/>
    </source>
</evidence>
<dbReference type="SMART" id="SM00903">
    <property type="entry name" value="Flavin_Reduct"/>
    <property type="match status" value="1"/>
</dbReference>
<dbReference type="RefSeq" id="WP_344882419.1">
    <property type="nucleotide sequence ID" value="NZ_BAABCJ010000002.1"/>
</dbReference>
<dbReference type="InterPro" id="IPR050268">
    <property type="entry name" value="NADH-dep_flavin_reductase"/>
</dbReference>